<keyword evidence="2" id="KW-1185">Reference proteome</keyword>
<organism evidence="2 3">
    <name type="scientific">Elaeis guineensis var. tenera</name>
    <name type="common">Oil palm</name>
    <dbReference type="NCBI Taxonomy" id="51953"/>
    <lineage>
        <taxon>Eukaryota</taxon>
        <taxon>Viridiplantae</taxon>
        <taxon>Streptophyta</taxon>
        <taxon>Embryophyta</taxon>
        <taxon>Tracheophyta</taxon>
        <taxon>Spermatophyta</taxon>
        <taxon>Magnoliopsida</taxon>
        <taxon>Liliopsida</taxon>
        <taxon>Arecaceae</taxon>
        <taxon>Arecoideae</taxon>
        <taxon>Cocoseae</taxon>
        <taxon>Elaeidinae</taxon>
        <taxon>Elaeis</taxon>
    </lineage>
</organism>
<evidence type="ECO:0000313" key="3">
    <source>
        <dbReference type="RefSeq" id="XP_010921042.1"/>
    </source>
</evidence>
<accession>A0A6I9RCC0</accession>
<dbReference type="RefSeq" id="XP_010921042.1">
    <property type="nucleotide sequence ID" value="XM_010922740.3"/>
</dbReference>
<dbReference type="Pfam" id="PF02519">
    <property type="entry name" value="Auxin_inducible"/>
    <property type="match status" value="1"/>
</dbReference>
<dbReference type="KEGG" id="egu:105044744"/>
<sequence>MRPVDKHHHLDRPYNFYSHARDEKGDPLKPPPKGWMGIRVGMEGEEEKQRFVVPVEYLKHPLFVGLLKDAEREYGFDHPGAITIPCHVERFQYVRGIIDLDFSVAVQAHRQHYHRNHPRLAHFARCFRA</sequence>
<dbReference type="GO" id="GO:0009733">
    <property type="term" value="P:response to auxin"/>
    <property type="evidence" value="ECO:0007669"/>
    <property type="project" value="InterPro"/>
</dbReference>
<dbReference type="InParanoid" id="A0A6I9RCC0"/>
<dbReference type="GeneID" id="105044744"/>
<gene>
    <name evidence="3" type="primary">LOC105044744</name>
</gene>
<name>A0A6I9RCC0_ELAGV</name>
<dbReference type="AlphaFoldDB" id="A0A6I9RCC0"/>
<evidence type="ECO:0000313" key="2">
    <source>
        <dbReference type="Proteomes" id="UP000504607"/>
    </source>
</evidence>
<comment type="similarity">
    <text evidence="1">Belongs to the ARG7 family.</text>
</comment>
<dbReference type="InterPro" id="IPR003676">
    <property type="entry name" value="SAUR_fam"/>
</dbReference>
<dbReference type="Proteomes" id="UP000504607">
    <property type="component" value="Chromosome 5"/>
</dbReference>
<protein>
    <submittedName>
        <fullName evidence="3">Auxin-responsive protein SAUR32-like</fullName>
    </submittedName>
</protein>
<dbReference type="OrthoDB" id="1026046at2759"/>
<proteinExistence type="inferred from homology"/>
<dbReference type="PANTHER" id="PTHR31374">
    <property type="entry name" value="AUXIN-INDUCED PROTEIN-LIKE-RELATED"/>
    <property type="match status" value="1"/>
</dbReference>
<dbReference type="PANTHER" id="PTHR31374:SF29">
    <property type="entry name" value="SAUR-LIKE AUXIN-RESPONSIVE PROTEIN FAMILY"/>
    <property type="match status" value="1"/>
</dbReference>
<dbReference type="FunCoup" id="A0A6I9RCC0">
    <property type="interactions" value="42"/>
</dbReference>
<reference evidence="3" key="1">
    <citation type="submission" date="2025-08" db="UniProtKB">
        <authorList>
            <consortium name="RefSeq"/>
        </authorList>
    </citation>
    <scope>IDENTIFICATION</scope>
</reference>
<evidence type="ECO:0000256" key="1">
    <source>
        <dbReference type="ARBA" id="ARBA00006974"/>
    </source>
</evidence>